<dbReference type="Pfam" id="PF08239">
    <property type="entry name" value="SH3_3"/>
    <property type="match status" value="1"/>
</dbReference>
<dbReference type="InterPro" id="IPR016476">
    <property type="entry name" value="SH3_dom_pro"/>
</dbReference>
<accession>A1SRD2</accession>
<dbReference type="PIRSF" id="PIRSF006158">
    <property type="entry name" value="UCP006158_SH3"/>
    <property type="match status" value="1"/>
</dbReference>
<gene>
    <name evidence="9" type="ordered locus">Ping_0179</name>
</gene>
<evidence type="ECO:0000313" key="9">
    <source>
        <dbReference type="EMBL" id="ABM02047.1"/>
    </source>
</evidence>
<feature type="coiled-coil region" evidence="6">
    <location>
        <begin position="80"/>
        <end position="139"/>
    </location>
</feature>
<protein>
    <submittedName>
        <fullName evidence="9">SH3, type 3 domain protein</fullName>
    </submittedName>
</protein>
<dbReference type="EMBL" id="CP000510">
    <property type="protein sequence ID" value="ABM02047.1"/>
    <property type="molecule type" value="Genomic_DNA"/>
</dbReference>
<dbReference type="KEGG" id="pin:Ping_0179"/>
<keyword evidence="6" id="KW-0175">Coiled coil</keyword>
<evidence type="ECO:0000256" key="3">
    <source>
        <dbReference type="ARBA" id="ARBA00022729"/>
    </source>
</evidence>
<evidence type="ECO:0000259" key="8">
    <source>
        <dbReference type="PROSITE" id="PS51781"/>
    </source>
</evidence>
<evidence type="ECO:0000256" key="7">
    <source>
        <dbReference type="SAM" id="Phobius"/>
    </source>
</evidence>
<evidence type="ECO:0000256" key="2">
    <source>
        <dbReference type="ARBA" id="ARBA00022692"/>
    </source>
</evidence>
<comment type="subcellular location">
    <subcellularLocation>
        <location evidence="1">Membrane</location>
        <topology evidence="1">Single-pass membrane protein</topology>
    </subcellularLocation>
</comment>
<evidence type="ECO:0000256" key="1">
    <source>
        <dbReference type="ARBA" id="ARBA00004167"/>
    </source>
</evidence>
<keyword evidence="10" id="KW-1185">Reference proteome</keyword>
<dbReference type="GO" id="GO:0016020">
    <property type="term" value="C:membrane"/>
    <property type="evidence" value="ECO:0007669"/>
    <property type="project" value="UniProtKB-SubCell"/>
</dbReference>
<reference evidence="9 10" key="1">
    <citation type="submission" date="2007-01" db="EMBL/GenBank/DDBJ databases">
        <title>Complete sequence of Psychromonas ingrahamii 37.</title>
        <authorList>
            <consortium name="US DOE Joint Genome Institute"/>
            <person name="Copeland A."/>
            <person name="Lucas S."/>
            <person name="Lapidus A."/>
            <person name="Barry K."/>
            <person name="Detter J.C."/>
            <person name="Glavina del Rio T."/>
            <person name="Hammon N."/>
            <person name="Israni S."/>
            <person name="Dalin E."/>
            <person name="Tice H."/>
            <person name="Pitluck S."/>
            <person name="Thompson L.S."/>
            <person name="Brettin T."/>
            <person name="Bruce D."/>
            <person name="Han C."/>
            <person name="Tapia R."/>
            <person name="Schmutz J."/>
            <person name="Larimer F."/>
            <person name="Land M."/>
            <person name="Hauser L."/>
            <person name="Kyrpides N."/>
            <person name="Ivanova N."/>
            <person name="Staley J."/>
            <person name="Richardson P."/>
        </authorList>
    </citation>
    <scope>NUCLEOTIDE SEQUENCE [LARGE SCALE GENOMIC DNA]</scope>
    <source>
        <strain evidence="9 10">37</strain>
    </source>
</reference>
<keyword evidence="2 7" id="KW-0812">Transmembrane</keyword>
<keyword evidence="4 7" id="KW-1133">Transmembrane helix</keyword>
<dbReference type="AlphaFoldDB" id="A1SRD2"/>
<evidence type="ECO:0000256" key="6">
    <source>
        <dbReference type="SAM" id="Coils"/>
    </source>
</evidence>
<evidence type="ECO:0000313" key="10">
    <source>
        <dbReference type="Proteomes" id="UP000000639"/>
    </source>
</evidence>
<dbReference type="InterPro" id="IPR003646">
    <property type="entry name" value="SH3-like_bac-type"/>
</dbReference>
<feature type="domain" description="SH3b" evidence="8">
    <location>
        <begin position="8"/>
        <end position="74"/>
    </location>
</feature>
<evidence type="ECO:0000256" key="4">
    <source>
        <dbReference type="ARBA" id="ARBA00022989"/>
    </source>
</evidence>
<keyword evidence="5 7" id="KW-0472">Membrane</keyword>
<organism evidence="9 10">
    <name type="scientific">Psychromonas ingrahamii (strain DSM 17664 / CCUG 51855 / 37)</name>
    <dbReference type="NCBI Taxonomy" id="357804"/>
    <lineage>
        <taxon>Bacteria</taxon>
        <taxon>Pseudomonadati</taxon>
        <taxon>Pseudomonadota</taxon>
        <taxon>Gammaproteobacteria</taxon>
        <taxon>Alteromonadales</taxon>
        <taxon>Psychromonadaceae</taxon>
        <taxon>Psychromonas</taxon>
    </lineage>
</organism>
<name>A1SRD2_PSYIN</name>
<keyword evidence="3" id="KW-0732">Signal</keyword>
<dbReference type="SMART" id="SM00287">
    <property type="entry name" value="SH3b"/>
    <property type="match status" value="1"/>
</dbReference>
<dbReference type="HOGENOM" id="CLU_094106_0_2_6"/>
<dbReference type="NCBIfam" id="TIGR04211">
    <property type="entry name" value="SH3_and_anchor"/>
    <property type="match status" value="1"/>
</dbReference>
<evidence type="ECO:0000256" key="5">
    <source>
        <dbReference type="ARBA" id="ARBA00023136"/>
    </source>
</evidence>
<feature type="transmembrane region" description="Helical" evidence="7">
    <location>
        <begin position="158"/>
        <end position="176"/>
    </location>
</feature>
<dbReference type="Gene3D" id="2.30.30.40">
    <property type="entry name" value="SH3 Domains"/>
    <property type="match status" value="1"/>
</dbReference>
<dbReference type="eggNOG" id="COG3103">
    <property type="taxonomic scope" value="Bacteria"/>
</dbReference>
<dbReference type="STRING" id="357804.Ping_0179"/>
<dbReference type="PROSITE" id="PS51781">
    <property type="entry name" value="SH3B"/>
    <property type="match status" value="1"/>
</dbReference>
<sequence>MLCMNATAETRYVSDDIFIYMHSGPSREYRIIGTLDVGSPVTTLTYNKKTGFYQVKTANGKTAWVKGDQLQTTLPAKNLLPAIQKELQEAQIKLQNIDQKNSEILNQQKQSIIDKDNLIAALENEKNSLQENIIELKATNLELDLLQDTKDERVKMEWMLYGGSVLFFGLLCGLLIPSLPRRKKNNNNW</sequence>
<proteinExistence type="predicted"/>
<dbReference type="Proteomes" id="UP000000639">
    <property type="component" value="Chromosome"/>
</dbReference>